<dbReference type="Gene3D" id="1.10.287.110">
    <property type="entry name" value="DnaJ domain"/>
    <property type="match status" value="1"/>
</dbReference>
<dbReference type="InterPro" id="IPR008971">
    <property type="entry name" value="HSP40/DnaJ_pept-bd"/>
</dbReference>
<evidence type="ECO:0000256" key="4">
    <source>
        <dbReference type="ARBA" id="ARBA00023069"/>
    </source>
</evidence>
<dbReference type="PROSITE" id="PS50076">
    <property type="entry name" value="DNAJ_2"/>
    <property type="match status" value="1"/>
</dbReference>
<dbReference type="InterPro" id="IPR018253">
    <property type="entry name" value="DnaJ_domain_CS"/>
</dbReference>
<evidence type="ECO:0000256" key="7">
    <source>
        <dbReference type="ARBA" id="ARBA00056649"/>
    </source>
</evidence>
<evidence type="ECO:0000313" key="15">
    <source>
        <dbReference type="EMBL" id="CAH0546740.1"/>
    </source>
</evidence>
<keyword evidence="4" id="KW-0969">Cilium</keyword>
<comment type="subcellular location">
    <subcellularLocation>
        <location evidence="1">Cell projection</location>
        <location evidence="1">Cilium</location>
        <location evidence="1">Flagellum</location>
    </subcellularLocation>
</comment>
<keyword evidence="5" id="KW-0143">Chaperone</keyword>
<evidence type="ECO:0000256" key="11">
    <source>
        <dbReference type="ARBA" id="ARBA00078669"/>
    </source>
</evidence>
<evidence type="ECO:0000256" key="2">
    <source>
        <dbReference type="ARBA" id="ARBA00022794"/>
    </source>
</evidence>
<keyword evidence="2" id="KW-0970">Cilium biogenesis/degradation</keyword>
<dbReference type="GO" id="GO:0030030">
    <property type="term" value="P:cell projection organization"/>
    <property type="evidence" value="ECO:0007669"/>
    <property type="project" value="UniProtKB-KW"/>
</dbReference>
<evidence type="ECO:0000256" key="12">
    <source>
        <dbReference type="ARBA" id="ARBA00080190"/>
    </source>
</evidence>
<accession>A0A9P0F9L6</accession>
<dbReference type="PRINTS" id="PR00625">
    <property type="entry name" value="JDOMAIN"/>
</dbReference>
<dbReference type="PANTHER" id="PTHR24078">
    <property type="entry name" value="DNAJ HOMOLOG SUBFAMILY C MEMBER"/>
    <property type="match status" value="1"/>
</dbReference>
<dbReference type="InterPro" id="IPR001623">
    <property type="entry name" value="DnaJ_domain"/>
</dbReference>
<dbReference type="Gene3D" id="2.60.260.20">
    <property type="entry name" value="Urease metallochaperone UreE, N-terminal domain"/>
    <property type="match status" value="2"/>
</dbReference>
<gene>
    <name evidence="15" type="ORF">MELIAE_LOCUS845</name>
</gene>
<dbReference type="GO" id="GO:0005829">
    <property type="term" value="C:cytosol"/>
    <property type="evidence" value="ECO:0007669"/>
    <property type="project" value="TreeGrafter"/>
</dbReference>
<dbReference type="GO" id="GO:0036126">
    <property type="term" value="C:sperm flagellum"/>
    <property type="evidence" value="ECO:0007669"/>
    <property type="project" value="UniProtKB-ARBA"/>
</dbReference>
<organism evidence="15 16">
    <name type="scientific">Brassicogethes aeneus</name>
    <name type="common">Rape pollen beetle</name>
    <name type="synonym">Meligethes aeneus</name>
    <dbReference type="NCBI Taxonomy" id="1431903"/>
    <lineage>
        <taxon>Eukaryota</taxon>
        <taxon>Metazoa</taxon>
        <taxon>Ecdysozoa</taxon>
        <taxon>Arthropoda</taxon>
        <taxon>Hexapoda</taxon>
        <taxon>Insecta</taxon>
        <taxon>Pterygota</taxon>
        <taxon>Neoptera</taxon>
        <taxon>Endopterygota</taxon>
        <taxon>Coleoptera</taxon>
        <taxon>Polyphaga</taxon>
        <taxon>Cucujiformia</taxon>
        <taxon>Nitidulidae</taxon>
        <taxon>Meligethinae</taxon>
        <taxon>Brassicogethes</taxon>
    </lineage>
</organism>
<dbReference type="GO" id="GO:0007017">
    <property type="term" value="P:microtubule-based process"/>
    <property type="evidence" value="ECO:0007669"/>
    <property type="project" value="UniProtKB-ARBA"/>
</dbReference>
<dbReference type="CDD" id="cd06257">
    <property type="entry name" value="DnaJ"/>
    <property type="match status" value="1"/>
</dbReference>
<dbReference type="PROSITE" id="PS00636">
    <property type="entry name" value="DNAJ_1"/>
    <property type="match status" value="1"/>
</dbReference>
<dbReference type="SUPFAM" id="SSF46565">
    <property type="entry name" value="Chaperone J-domain"/>
    <property type="match status" value="1"/>
</dbReference>
<dbReference type="Pfam" id="PF01556">
    <property type="entry name" value="DnaJ_C"/>
    <property type="match status" value="1"/>
</dbReference>
<sequence length="325" mass="36848">MAKDYYNILGIPRNASDDEIKKAYRKLAMKYHPDKNKSANAEEKFKEVAEAYEVLSDKKKRDVYDKHGEEGLKGHAGQNFSGENFTYTFHGDPRATFAQFFGTANPFERMFRFESGFGSDSDEDPFKSIFFKHNGGRSKSGSPRKQNPPVERELFVPLEDIFTGCVKHMKITRKRIQCNNTIKEESTVLSIVIKPGWKPGTRITYPQEGDEDFHSVASDIIFIIRDKPHPIFKREGSDLKYTAKVTLKQSLCGCVVTVPIIDGGAMQVDCTKEVITPESTKAIYGCGLPFPKEPSTRGDILVNFQILFPKKLNQLQKDEICRILV</sequence>
<dbReference type="CDD" id="cd10747">
    <property type="entry name" value="DnaJ_C"/>
    <property type="match status" value="1"/>
</dbReference>
<reference evidence="15" key="1">
    <citation type="submission" date="2021-12" db="EMBL/GenBank/DDBJ databases">
        <authorList>
            <person name="King R."/>
        </authorList>
    </citation>
    <scope>NUCLEOTIDE SEQUENCE</scope>
</reference>
<evidence type="ECO:0000259" key="14">
    <source>
        <dbReference type="PROSITE" id="PS50076"/>
    </source>
</evidence>
<dbReference type="FunFam" id="1.10.287.110:FF:000033">
    <property type="entry name" value="dnaJ homolog subfamily B member 13"/>
    <property type="match status" value="1"/>
</dbReference>
<evidence type="ECO:0000256" key="6">
    <source>
        <dbReference type="ARBA" id="ARBA00023273"/>
    </source>
</evidence>
<evidence type="ECO:0000256" key="10">
    <source>
        <dbReference type="ARBA" id="ARBA00075378"/>
    </source>
</evidence>
<keyword evidence="3" id="KW-0282">Flagellum</keyword>
<dbReference type="EMBL" id="OV121132">
    <property type="protein sequence ID" value="CAH0546740.1"/>
    <property type="molecule type" value="Genomic_DNA"/>
</dbReference>
<name>A0A9P0F9L6_BRAAE</name>
<dbReference type="FunFam" id="2.60.260.20:FF:000006">
    <property type="entry name" value="DnaJ subfamily B member 13"/>
    <property type="match status" value="1"/>
</dbReference>
<evidence type="ECO:0000313" key="16">
    <source>
        <dbReference type="Proteomes" id="UP001154078"/>
    </source>
</evidence>
<evidence type="ECO:0000256" key="8">
    <source>
        <dbReference type="ARBA" id="ARBA00064985"/>
    </source>
</evidence>
<dbReference type="InterPro" id="IPR002939">
    <property type="entry name" value="DnaJ_C"/>
</dbReference>
<comment type="function">
    <text evidence="7">Functions as part of axonemal radial spoke complexes that play an important part in the motility of sperm and cilia.</text>
</comment>
<evidence type="ECO:0000256" key="9">
    <source>
        <dbReference type="ARBA" id="ARBA00071910"/>
    </source>
</evidence>
<feature type="domain" description="J" evidence="14">
    <location>
        <begin position="4"/>
        <end position="68"/>
    </location>
</feature>
<evidence type="ECO:0000256" key="3">
    <source>
        <dbReference type="ARBA" id="ARBA00022846"/>
    </source>
</evidence>
<evidence type="ECO:0000256" key="13">
    <source>
        <dbReference type="ARBA" id="ARBA00081125"/>
    </source>
</evidence>
<comment type="subunit">
    <text evidence="8">Homodimer. Component of the axonemal radial spoke complex 1 (RS1), at least composed of spoke head proteins RSPH1, RSPH3, RSPH9 and the cilia-specific component RSPH4A or sperm-specific component RSPH6A, spoke stalk proteins RSPH14, DNAJB13, DYDC1, ROPN1L and NME5, and the anchor protein IQUB. Interacts with SUN5. Interacts with IQUB.</text>
</comment>
<dbReference type="SMART" id="SM00271">
    <property type="entry name" value="DnaJ"/>
    <property type="match status" value="1"/>
</dbReference>
<dbReference type="AlphaFoldDB" id="A0A9P0F9L6"/>
<dbReference type="Proteomes" id="UP001154078">
    <property type="component" value="Chromosome 1"/>
</dbReference>
<dbReference type="InterPro" id="IPR036869">
    <property type="entry name" value="J_dom_sf"/>
</dbReference>
<dbReference type="PANTHER" id="PTHR24078:SF553">
    <property type="entry name" value="DNAJ HOMOLOG SUBFAMILY B MEMBER 5"/>
    <property type="match status" value="1"/>
</dbReference>
<keyword evidence="16" id="KW-1185">Reference proteome</keyword>
<proteinExistence type="predicted"/>
<evidence type="ECO:0000256" key="1">
    <source>
        <dbReference type="ARBA" id="ARBA00004230"/>
    </source>
</evidence>
<keyword evidence="6" id="KW-0966">Cell projection</keyword>
<dbReference type="Pfam" id="PF00226">
    <property type="entry name" value="DnaJ"/>
    <property type="match status" value="1"/>
</dbReference>
<dbReference type="SUPFAM" id="SSF49493">
    <property type="entry name" value="HSP40/DnaJ peptide-binding domain"/>
    <property type="match status" value="2"/>
</dbReference>
<dbReference type="GO" id="GO:0051087">
    <property type="term" value="F:protein-folding chaperone binding"/>
    <property type="evidence" value="ECO:0007669"/>
    <property type="project" value="TreeGrafter"/>
</dbReference>
<dbReference type="GO" id="GO:0051082">
    <property type="term" value="F:unfolded protein binding"/>
    <property type="evidence" value="ECO:0007669"/>
    <property type="project" value="InterPro"/>
</dbReference>
<evidence type="ECO:0000256" key="5">
    <source>
        <dbReference type="ARBA" id="ARBA00023186"/>
    </source>
</evidence>
<dbReference type="OrthoDB" id="550424at2759"/>
<dbReference type="GO" id="GO:0006457">
    <property type="term" value="P:protein folding"/>
    <property type="evidence" value="ECO:0007669"/>
    <property type="project" value="InterPro"/>
</dbReference>
<dbReference type="InterPro" id="IPR051339">
    <property type="entry name" value="DnaJ_subfamily_B"/>
</dbReference>
<protein>
    <recommendedName>
        <fullName evidence="9">DnaJ homolog subfamily B member 13</fullName>
    </recommendedName>
    <alternativeName>
        <fullName evidence="12">Testis and spermatogenesis cell-related protein 6</fullName>
    </alternativeName>
    <alternativeName>
        <fullName evidence="13">Testis spermatocyte apoptosis-related gene 6 protein</fullName>
    </alternativeName>
    <alternativeName>
        <fullName evidence="10">Testis spermatogenesis apoptosis-related gene 3 protein</fullName>
    </alternativeName>
    <alternativeName>
        <fullName evidence="11">Testis spermatogenesis apoptosis-related gene 6 protein</fullName>
    </alternativeName>
</protein>
<dbReference type="FunFam" id="2.60.260.20:FF:000002">
    <property type="entry name" value="Dnaj homolog subfamily b member"/>
    <property type="match status" value="1"/>
</dbReference>